<feature type="region of interest" description="Disordered" evidence="1">
    <location>
        <begin position="1"/>
        <end position="25"/>
    </location>
</feature>
<dbReference type="Proteomes" id="UP001307849">
    <property type="component" value="Unassembled WGS sequence"/>
</dbReference>
<sequence length="118" mass="12675">MIDPLDLSSNGDQGEPERSHDLFVGSPTLSTTCQRKFSPRIAQLEHFVTGFVSSLQIGWFTEHATTILLPSIESFGAIPSITPLPFSNLGNKIDFGASLGLPLVVPGLAIGRVGIYQH</sequence>
<dbReference type="EMBL" id="JAVHJM010000002">
    <property type="protein sequence ID" value="KAK6518565.1"/>
    <property type="molecule type" value="Genomic_DNA"/>
</dbReference>
<keyword evidence="3" id="KW-1185">Reference proteome</keyword>
<proteinExistence type="predicted"/>
<evidence type="ECO:0000256" key="1">
    <source>
        <dbReference type="SAM" id="MobiDB-lite"/>
    </source>
</evidence>
<reference evidence="2 3" key="1">
    <citation type="submission" date="2019-10" db="EMBL/GenBank/DDBJ databases">
        <authorList>
            <person name="Palmer J.M."/>
        </authorList>
    </citation>
    <scope>NUCLEOTIDE SEQUENCE [LARGE SCALE GENOMIC DNA]</scope>
    <source>
        <strain evidence="2 3">TWF506</strain>
    </source>
</reference>
<evidence type="ECO:0000313" key="3">
    <source>
        <dbReference type="Proteomes" id="UP001307849"/>
    </source>
</evidence>
<name>A0AAN8NPS0_9PEZI</name>
<dbReference type="AlphaFoldDB" id="A0AAN8NPS0"/>
<comment type="caution">
    <text evidence="2">The sequence shown here is derived from an EMBL/GenBank/DDBJ whole genome shotgun (WGS) entry which is preliminary data.</text>
</comment>
<accession>A0AAN8NPS0</accession>
<protein>
    <submittedName>
        <fullName evidence="2">Uncharacterized protein</fullName>
    </submittedName>
</protein>
<evidence type="ECO:0000313" key="2">
    <source>
        <dbReference type="EMBL" id="KAK6518565.1"/>
    </source>
</evidence>
<gene>
    <name evidence="2" type="ORF">TWF506_005701</name>
</gene>
<organism evidence="2 3">
    <name type="scientific">Arthrobotrys conoides</name>
    <dbReference type="NCBI Taxonomy" id="74498"/>
    <lineage>
        <taxon>Eukaryota</taxon>
        <taxon>Fungi</taxon>
        <taxon>Dikarya</taxon>
        <taxon>Ascomycota</taxon>
        <taxon>Pezizomycotina</taxon>
        <taxon>Orbiliomycetes</taxon>
        <taxon>Orbiliales</taxon>
        <taxon>Orbiliaceae</taxon>
        <taxon>Arthrobotrys</taxon>
    </lineage>
</organism>